<dbReference type="AlphaFoldDB" id="A0A7J6JCC2"/>
<sequence length="92" mass="10985">MFDASSSQKKDEQYYPTKQEMIETRDSRRRLQTPEYQAQVQKTESNLQLVNMILMSFSAEQNACVEQRLSLGRHQHRTEEALRTIIYEMKQK</sequence>
<feature type="region of interest" description="Disordered" evidence="1">
    <location>
        <begin position="1"/>
        <end position="31"/>
    </location>
</feature>
<dbReference type="Proteomes" id="UP000011096">
    <property type="component" value="Unassembled WGS sequence"/>
</dbReference>
<dbReference type="InParanoid" id="A0A7J6JCC2"/>
<proteinExistence type="predicted"/>
<dbReference type="EMBL" id="ANPB02000003">
    <property type="protein sequence ID" value="KAF4486455.1"/>
    <property type="molecule type" value="Genomic_DNA"/>
</dbReference>
<evidence type="ECO:0000313" key="3">
    <source>
        <dbReference type="Proteomes" id="UP000011096"/>
    </source>
</evidence>
<dbReference type="GeneID" id="43606836"/>
<organism evidence="2 3">
    <name type="scientific">Colletotrichum fructicola (strain Nara gc5)</name>
    <name type="common">Anthracnose fungus</name>
    <name type="synonym">Colletotrichum gloeosporioides (strain Nara gc5)</name>
    <dbReference type="NCBI Taxonomy" id="1213859"/>
    <lineage>
        <taxon>Eukaryota</taxon>
        <taxon>Fungi</taxon>
        <taxon>Dikarya</taxon>
        <taxon>Ascomycota</taxon>
        <taxon>Pezizomycotina</taxon>
        <taxon>Sordariomycetes</taxon>
        <taxon>Hypocreomycetidae</taxon>
        <taxon>Glomerellales</taxon>
        <taxon>Glomerellaceae</taxon>
        <taxon>Colletotrichum</taxon>
        <taxon>Colletotrichum gloeosporioides species complex</taxon>
    </lineage>
</organism>
<reference evidence="2 3" key="1">
    <citation type="submission" date="2012-08" db="EMBL/GenBank/DDBJ databases">
        <authorList>
            <person name="Gan P.H.P."/>
            <person name="Ikeda K."/>
            <person name="Irieda H."/>
            <person name="Narusaka M."/>
            <person name="O'Connell R.J."/>
            <person name="Narusaka Y."/>
            <person name="Takano Y."/>
            <person name="Kubo Y."/>
            <person name="Shirasu K."/>
        </authorList>
    </citation>
    <scope>NUCLEOTIDE SEQUENCE [LARGE SCALE GENOMIC DNA]</scope>
    <source>
        <strain evidence="2 3">Nara gc5</strain>
    </source>
</reference>
<reference evidence="2 3" key="2">
    <citation type="submission" date="2020-04" db="EMBL/GenBank/DDBJ databases">
        <title>Genome sequencing and assembly of multiple isolates from the Colletotrichum gloeosporioides species complex.</title>
        <authorList>
            <person name="Gan P."/>
            <person name="Shirasu K."/>
        </authorList>
    </citation>
    <scope>NUCLEOTIDE SEQUENCE [LARGE SCALE GENOMIC DNA]</scope>
    <source>
        <strain evidence="2 3">Nara gc5</strain>
    </source>
</reference>
<accession>A0A7J6JCC2</accession>
<name>A0A7J6JCC2_COLFN</name>
<dbReference type="RefSeq" id="XP_031880616.1">
    <property type="nucleotide sequence ID" value="XM_032022643.1"/>
</dbReference>
<keyword evidence="3" id="KW-1185">Reference proteome</keyword>
<evidence type="ECO:0000313" key="2">
    <source>
        <dbReference type="EMBL" id="KAF4486455.1"/>
    </source>
</evidence>
<dbReference type="OrthoDB" id="4833661at2759"/>
<evidence type="ECO:0000256" key="1">
    <source>
        <dbReference type="SAM" id="MobiDB-lite"/>
    </source>
</evidence>
<protein>
    <submittedName>
        <fullName evidence="2">Uncharacterized protein</fullName>
    </submittedName>
</protein>
<comment type="caution">
    <text evidence="2">The sequence shown here is derived from an EMBL/GenBank/DDBJ whole genome shotgun (WGS) entry which is preliminary data.</text>
</comment>
<gene>
    <name evidence="2" type="ORF">CGGC5_v005823</name>
</gene>